<dbReference type="Gene3D" id="1.10.10.60">
    <property type="entry name" value="Homeodomain-like"/>
    <property type="match status" value="1"/>
</dbReference>
<keyword evidence="6" id="KW-1185">Reference proteome</keyword>
<accession>A0ABP9AMN4</accession>
<dbReference type="InterPro" id="IPR050109">
    <property type="entry name" value="HTH-type_TetR-like_transc_reg"/>
</dbReference>
<evidence type="ECO:0000313" key="5">
    <source>
        <dbReference type="EMBL" id="GAA4782539.1"/>
    </source>
</evidence>
<dbReference type="Proteomes" id="UP001500928">
    <property type="component" value="Unassembled WGS sequence"/>
</dbReference>
<dbReference type="Pfam" id="PF00440">
    <property type="entry name" value="TetR_N"/>
    <property type="match status" value="1"/>
</dbReference>
<dbReference type="EMBL" id="BAABHO010000009">
    <property type="protein sequence ID" value="GAA4782539.1"/>
    <property type="molecule type" value="Genomic_DNA"/>
</dbReference>
<dbReference type="Pfam" id="PF17932">
    <property type="entry name" value="TetR_C_24"/>
    <property type="match status" value="1"/>
</dbReference>
<evidence type="ECO:0000256" key="1">
    <source>
        <dbReference type="ARBA" id="ARBA00023125"/>
    </source>
</evidence>
<reference evidence="6" key="1">
    <citation type="journal article" date="2019" name="Int. J. Syst. Evol. Microbiol.">
        <title>The Global Catalogue of Microorganisms (GCM) 10K type strain sequencing project: providing services to taxonomists for standard genome sequencing and annotation.</title>
        <authorList>
            <consortium name="The Broad Institute Genomics Platform"/>
            <consortium name="The Broad Institute Genome Sequencing Center for Infectious Disease"/>
            <person name="Wu L."/>
            <person name="Ma J."/>
        </authorList>
    </citation>
    <scope>NUCLEOTIDE SEQUENCE [LARGE SCALE GENOMIC DNA]</scope>
    <source>
        <strain evidence="6">JCM 17979</strain>
    </source>
</reference>
<dbReference type="InterPro" id="IPR009057">
    <property type="entry name" value="Homeodomain-like_sf"/>
</dbReference>
<proteinExistence type="predicted"/>
<dbReference type="SUPFAM" id="SSF46689">
    <property type="entry name" value="Homeodomain-like"/>
    <property type="match status" value="1"/>
</dbReference>
<keyword evidence="1 2" id="KW-0238">DNA-binding</keyword>
<dbReference type="PROSITE" id="PS50977">
    <property type="entry name" value="HTH_TETR_2"/>
    <property type="match status" value="1"/>
</dbReference>
<dbReference type="RefSeq" id="WP_345412517.1">
    <property type="nucleotide sequence ID" value="NZ_BAABHO010000009.1"/>
</dbReference>
<dbReference type="InterPro" id="IPR001647">
    <property type="entry name" value="HTH_TetR"/>
</dbReference>
<feature type="region of interest" description="Disordered" evidence="3">
    <location>
        <begin position="1"/>
        <end position="56"/>
    </location>
</feature>
<name>A0ABP9AMN4_9PSEU</name>
<protein>
    <recommendedName>
        <fullName evidence="4">HTH tetR-type domain-containing protein</fullName>
    </recommendedName>
</protein>
<dbReference type="PANTHER" id="PTHR30055">
    <property type="entry name" value="HTH-TYPE TRANSCRIPTIONAL REGULATOR RUTR"/>
    <property type="match status" value="1"/>
</dbReference>
<evidence type="ECO:0000256" key="3">
    <source>
        <dbReference type="SAM" id="MobiDB-lite"/>
    </source>
</evidence>
<dbReference type="PRINTS" id="PR00455">
    <property type="entry name" value="HTHTETR"/>
</dbReference>
<feature type="DNA-binding region" description="H-T-H motif" evidence="2">
    <location>
        <begin position="77"/>
        <end position="96"/>
    </location>
</feature>
<organism evidence="5 6">
    <name type="scientific">Actinomycetospora chlora</name>
    <dbReference type="NCBI Taxonomy" id="663608"/>
    <lineage>
        <taxon>Bacteria</taxon>
        <taxon>Bacillati</taxon>
        <taxon>Actinomycetota</taxon>
        <taxon>Actinomycetes</taxon>
        <taxon>Pseudonocardiales</taxon>
        <taxon>Pseudonocardiaceae</taxon>
        <taxon>Actinomycetospora</taxon>
    </lineage>
</organism>
<evidence type="ECO:0000313" key="6">
    <source>
        <dbReference type="Proteomes" id="UP001500928"/>
    </source>
</evidence>
<evidence type="ECO:0000256" key="2">
    <source>
        <dbReference type="PROSITE-ProRule" id="PRU00335"/>
    </source>
</evidence>
<dbReference type="InterPro" id="IPR041490">
    <property type="entry name" value="KstR2_TetR_C"/>
</dbReference>
<comment type="caution">
    <text evidence="5">The sequence shown here is derived from an EMBL/GenBank/DDBJ whole genome shotgun (WGS) entry which is preliminary data.</text>
</comment>
<dbReference type="PANTHER" id="PTHR30055:SF237">
    <property type="entry name" value="TRANSCRIPTIONAL REPRESSOR MCE3R"/>
    <property type="match status" value="1"/>
</dbReference>
<sequence>MTGTDERGDGVGTDPSARPPAREGAPVDVVHPPPLTEVVLGEGTEHPPRRRRDPARKERILAAAADLVARHGYHAVGMADIGPAAGIVGSGIYRHFPSKSALLAALLGQVMDELERTADAIVTGAADDRAAVESLVENHVRIAIEQRRLLQVYHREAHNLPEEDLRRLRRAQRHYVEEWVVVLAPLRRDLSDAELRLTVHAAIGTTQAVLFHHSGLPAERVAQLLERMGRDCLGLDGVREHAATRSVNRG</sequence>
<dbReference type="Gene3D" id="1.10.357.10">
    <property type="entry name" value="Tetracycline Repressor, domain 2"/>
    <property type="match status" value="1"/>
</dbReference>
<gene>
    <name evidence="5" type="ORF">GCM10023200_15000</name>
</gene>
<evidence type="ECO:0000259" key="4">
    <source>
        <dbReference type="PROSITE" id="PS50977"/>
    </source>
</evidence>
<feature type="domain" description="HTH tetR-type" evidence="4">
    <location>
        <begin position="54"/>
        <end position="114"/>
    </location>
</feature>